<dbReference type="RefSeq" id="WP_005540204.1">
    <property type="nucleotide sequence ID" value="NZ_JH378831.1"/>
</dbReference>
<sequence length="174" mass="19571">MAIREIRKWGDEILLKPCKNVKEVTKRTQELIKDMMETMREAGGVGLAAPQVGVLKRIMIVETEPDSPVVFINPVIIKKSGEQTGYEGCLSIPGKTGIVTRPDYVEVEAYNEKMEKFTLEAKELFARAICHECDHLDGKLYVDLVEGELKNTEDLLDEDENVSDVEDEEADVDV</sequence>
<accession>G5GH63</accession>
<evidence type="ECO:0000256" key="1">
    <source>
        <dbReference type="ARBA" id="ARBA00010759"/>
    </source>
</evidence>
<dbReference type="HOGENOM" id="CLU_061901_4_2_9"/>
<reference evidence="5 6" key="1">
    <citation type="submission" date="2011-08" db="EMBL/GenBank/DDBJ databases">
        <title>The Genome Sequence of Johnsonella ignava ATCC 51276.</title>
        <authorList>
            <consortium name="The Broad Institute Genome Sequencing Platform"/>
            <person name="Earl A."/>
            <person name="Ward D."/>
            <person name="Feldgarden M."/>
            <person name="Gevers D."/>
            <person name="Izard J."/>
            <person name="Blanton J.M."/>
            <person name="Baranova O.V."/>
            <person name="Dewhirst F.E."/>
            <person name="Young S.K."/>
            <person name="Zeng Q."/>
            <person name="Gargeya S."/>
            <person name="Fitzgerald M."/>
            <person name="Haas B."/>
            <person name="Abouelleil A."/>
            <person name="Alvarado L."/>
            <person name="Arachchi H.M."/>
            <person name="Berlin A."/>
            <person name="Brown A."/>
            <person name="Chapman S.B."/>
            <person name="Chen Z."/>
            <person name="Dunbar C."/>
            <person name="Freedman E."/>
            <person name="Gearin G."/>
            <person name="Gellesch M."/>
            <person name="Goldberg J."/>
            <person name="Griggs A."/>
            <person name="Gujja S."/>
            <person name="Heiman D."/>
            <person name="Howarth C."/>
            <person name="Larson L."/>
            <person name="Lui A."/>
            <person name="MacDonald P.J.P."/>
            <person name="Montmayeur A."/>
            <person name="Murphy C."/>
            <person name="Neiman D."/>
            <person name="Pearson M."/>
            <person name="Priest M."/>
            <person name="Roberts A."/>
            <person name="Saif S."/>
            <person name="Shea T."/>
            <person name="Shenoy N."/>
            <person name="Sisk P."/>
            <person name="Stolte C."/>
            <person name="Sykes S."/>
            <person name="Wortman J."/>
            <person name="Nusbaum C."/>
            <person name="Birren B."/>
        </authorList>
    </citation>
    <scope>NUCLEOTIDE SEQUENCE [LARGE SCALE GENOMIC DNA]</scope>
    <source>
        <strain evidence="5 6">ATCC 51276</strain>
    </source>
</reference>
<comment type="cofactor">
    <cofactor evidence="3">
        <name>Fe(2+)</name>
        <dbReference type="ChEBI" id="CHEBI:29033"/>
    </cofactor>
    <text evidence="3">Binds 1 Fe(2+) ion.</text>
</comment>
<dbReference type="GO" id="GO:0006412">
    <property type="term" value="P:translation"/>
    <property type="evidence" value="ECO:0007669"/>
    <property type="project" value="UniProtKB-UniRule"/>
</dbReference>
<gene>
    <name evidence="3" type="primary">def</name>
    <name evidence="5" type="ORF">HMPREF9333_00903</name>
</gene>
<name>G5GH63_9FIRM</name>
<keyword evidence="6" id="KW-1185">Reference proteome</keyword>
<keyword evidence="3" id="KW-0479">Metal-binding</keyword>
<dbReference type="GO" id="GO:0046872">
    <property type="term" value="F:metal ion binding"/>
    <property type="evidence" value="ECO:0007669"/>
    <property type="project" value="UniProtKB-KW"/>
</dbReference>
<feature type="binding site" evidence="3">
    <location>
        <position position="89"/>
    </location>
    <ligand>
        <name>Fe cation</name>
        <dbReference type="ChEBI" id="CHEBI:24875"/>
    </ligand>
</feature>
<dbReference type="eggNOG" id="COG0242">
    <property type="taxonomic scope" value="Bacteria"/>
</dbReference>
<dbReference type="InterPro" id="IPR036821">
    <property type="entry name" value="Peptide_deformylase_sf"/>
</dbReference>
<dbReference type="PATRIC" id="fig|679200.3.peg.953"/>
<dbReference type="OrthoDB" id="9784988at2"/>
<dbReference type="Proteomes" id="UP000003011">
    <property type="component" value="Unassembled WGS sequence"/>
</dbReference>
<dbReference type="EC" id="3.5.1.88" evidence="3"/>
<dbReference type="PIRSF" id="PIRSF004749">
    <property type="entry name" value="Pep_def"/>
    <property type="match status" value="1"/>
</dbReference>
<dbReference type="Pfam" id="PF01327">
    <property type="entry name" value="Pep_deformylase"/>
    <property type="match status" value="1"/>
</dbReference>
<dbReference type="AlphaFoldDB" id="G5GH63"/>
<dbReference type="InterPro" id="IPR023635">
    <property type="entry name" value="Peptide_deformylase"/>
</dbReference>
<dbReference type="PANTHER" id="PTHR10458:SF22">
    <property type="entry name" value="PEPTIDE DEFORMYLASE"/>
    <property type="match status" value="1"/>
</dbReference>
<dbReference type="HAMAP" id="MF_00163">
    <property type="entry name" value="Pep_deformylase"/>
    <property type="match status" value="1"/>
</dbReference>
<keyword evidence="3" id="KW-0378">Hydrolase</keyword>
<comment type="function">
    <text evidence="3">Removes the formyl group from the N-terminal Met of newly synthesized proteins. Requires at least a dipeptide for an efficient rate of reaction. N-terminal L-methionine is a prerequisite for activity but the enzyme has broad specificity at other positions.</text>
</comment>
<evidence type="ECO:0000313" key="6">
    <source>
        <dbReference type="Proteomes" id="UP000003011"/>
    </source>
</evidence>
<dbReference type="STRING" id="679200.HMPREF9333_00903"/>
<protein>
    <recommendedName>
        <fullName evidence="3">Peptide deformylase</fullName>
        <shortName evidence="3">PDF</shortName>
        <ecNumber evidence="3">3.5.1.88</ecNumber>
    </recommendedName>
    <alternativeName>
        <fullName evidence="3">Polypeptide deformylase</fullName>
    </alternativeName>
</protein>
<organism evidence="5 6">
    <name type="scientific">Johnsonella ignava ATCC 51276</name>
    <dbReference type="NCBI Taxonomy" id="679200"/>
    <lineage>
        <taxon>Bacteria</taxon>
        <taxon>Bacillati</taxon>
        <taxon>Bacillota</taxon>
        <taxon>Clostridia</taxon>
        <taxon>Lachnospirales</taxon>
        <taxon>Lachnospiraceae</taxon>
        <taxon>Johnsonella</taxon>
    </lineage>
</organism>
<feature type="coiled-coil region" evidence="4">
    <location>
        <begin position="107"/>
        <end position="162"/>
    </location>
</feature>
<dbReference type="EMBL" id="ACZL01000015">
    <property type="protein sequence ID" value="EHI55860.1"/>
    <property type="molecule type" value="Genomic_DNA"/>
</dbReference>
<dbReference type="PRINTS" id="PR01576">
    <property type="entry name" value="PDEFORMYLASE"/>
</dbReference>
<comment type="caution">
    <text evidence="5">The sequence shown here is derived from an EMBL/GenBank/DDBJ whole genome shotgun (WGS) entry which is preliminary data.</text>
</comment>
<dbReference type="CDD" id="cd00487">
    <property type="entry name" value="Pep_deformylase"/>
    <property type="match status" value="1"/>
</dbReference>
<dbReference type="SUPFAM" id="SSF56420">
    <property type="entry name" value="Peptide deformylase"/>
    <property type="match status" value="1"/>
</dbReference>
<comment type="catalytic activity">
    <reaction evidence="3">
        <text>N-terminal N-formyl-L-methionyl-[peptide] + H2O = N-terminal L-methionyl-[peptide] + formate</text>
        <dbReference type="Rhea" id="RHEA:24420"/>
        <dbReference type="Rhea" id="RHEA-COMP:10639"/>
        <dbReference type="Rhea" id="RHEA-COMP:10640"/>
        <dbReference type="ChEBI" id="CHEBI:15377"/>
        <dbReference type="ChEBI" id="CHEBI:15740"/>
        <dbReference type="ChEBI" id="CHEBI:49298"/>
        <dbReference type="ChEBI" id="CHEBI:64731"/>
        <dbReference type="EC" id="3.5.1.88"/>
    </reaction>
</comment>
<feature type="active site" evidence="3">
    <location>
        <position position="132"/>
    </location>
</feature>
<keyword evidence="4" id="KW-0175">Coiled coil</keyword>
<proteinExistence type="inferred from homology"/>
<evidence type="ECO:0000256" key="4">
    <source>
        <dbReference type="SAM" id="Coils"/>
    </source>
</evidence>
<evidence type="ECO:0000313" key="5">
    <source>
        <dbReference type="EMBL" id="EHI55860.1"/>
    </source>
</evidence>
<feature type="binding site" evidence="3">
    <location>
        <position position="135"/>
    </location>
    <ligand>
        <name>Fe cation</name>
        <dbReference type="ChEBI" id="CHEBI:24875"/>
    </ligand>
</feature>
<dbReference type="PANTHER" id="PTHR10458">
    <property type="entry name" value="PEPTIDE DEFORMYLASE"/>
    <property type="match status" value="1"/>
</dbReference>
<evidence type="ECO:0000256" key="2">
    <source>
        <dbReference type="ARBA" id="ARBA00023004"/>
    </source>
</evidence>
<dbReference type="GO" id="GO:0042586">
    <property type="term" value="F:peptide deformylase activity"/>
    <property type="evidence" value="ECO:0007669"/>
    <property type="project" value="UniProtKB-UniRule"/>
</dbReference>
<keyword evidence="2 3" id="KW-0408">Iron</keyword>
<evidence type="ECO:0000256" key="3">
    <source>
        <dbReference type="HAMAP-Rule" id="MF_00163"/>
    </source>
</evidence>
<dbReference type="NCBIfam" id="TIGR00079">
    <property type="entry name" value="pept_deformyl"/>
    <property type="match status" value="1"/>
</dbReference>
<dbReference type="Gene3D" id="3.90.45.10">
    <property type="entry name" value="Peptide deformylase"/>
    <property type="match status" value="1"/>
</dbReference>
<feature type="binding site" evidence="3">
    <location>
        <position position="131"/>
    </location>
    <ligand>
        <name>Fe cation</name>
        <dbReference type="ChEBI" id="CHEBI:24875"/>
    </ligand>
</feature>
<comment type="similarity">
    <text evidence="1 3">Belongs to the polypeptide deformylase family.</text>
</comment>
<dbReference type="NCBIfam" id="NF001159">
    <property type="entry name" value="PRK00150.1-3"/>
    <property type="match status" value="1"/>
</dbReference>
<keyword evidence="3" id="KW-0648">Protein biosynthesis</keyword>